<accession>A0A2H1KEC3</accession>
<gene>
    <name evidence="2" type="ORF">BLIN9172_03076</name>
</gene>
<dbReference type="AlphaFoldDB" id="A0A2H1KEC3"/>
<name>A0A2H1KEC3_BRELN</name>
<dbReference type="EMBL" id="FXYY01000027">
    <property type="protein sequence ID" value="SMX97918.1"/>
    <property type="molecule type" value="Genomic_DNA"/>
</dbReference>
<protein>
    <submittedName>
        <fullName evidence="2">Uncharacterized protein</fullName>
    </submittedName>
</protein>
<feature type="compositionally biased region" description="Low complexity" evidence="1">
    <location>
        <begin position="258"/>
        <end position="267"/>
    </location>
</feature>
<evidence type="ECO:0000256" key="1">
    <source>
        <dbReference type="SAM" id="MobiDB-lite"/>
    </source>
</evidence>
<sequence length="402" mass="45324">MAELPVPVWPRIDPSEAEAEFDVLLNGGVDEATDLVNLSVDSVRFYETGAFRVDSAKLGDLREKVIRLASHYGFPSAIVKDNKLEFDRELALVFAQEMPMLEVEASLAQVWNFLTLRVLPDVAIWRWPGNEPSAKAEVEGGRQRVHRLKLVRRNVFRQAWFRQDLLGVEACKVFEEDEFVQLTDRITLLGNSFLSQIIAQEAIRTKRRNGYNREVLRRGLRLVGQACGRIAVEALSRDVVSRMIADCFDRAFVEKSKTGSSGSNKNGPDCSGARPSIESSRQPPPSGNLSVVEEDYLRLAGDHRRMVMNTLGACDFKEARYLLERSSDVLRGNFRPHRSRQLSARLEMLIENWASLTMSQQSVAASALRISAYNTQTETTNRFKDLNVPERVINAAYMALGM</sequence>
<organism evidence="2 3">
    <name type="scientific">Brevibacterium linens ATCC 9172</name>
    <dbReference type="NCBI Taxonomy" id="1255617"/>
    <lineage>
        <taxon>Bacteria</taxon>
        <taxon>Bacillati</taxon>
        <taxon>Actinomycetota</taxon>
        <taxon>Actinomycetes</taxon>
        <taxon>Micrococcales</taxon>
        <taxon>Brevibacteriaceae</taxon>
        <taxon>Brevibacterium</taxon>
    </lineage>
</organism>
<dbReference type="InterPro" id="IPR045920">
    <property type="entry name" value="DUF6339"/>
</dbReference>
<proteinExistence type="predicted"/>
<dbReference type="Proteomes" id="UP000234641">
    <property type="component" value="Unassembled WGS sequence"/>
</dbReference>
<reference evidence="2 3" key="1">
    <citation type="submission" date="2017-03" db="EMBL/GenBank/DDBJ databases">
        <authorList>
            <person name="Afonso C.L."/>
            <person name="Miller P.J."/>
            <person name="Scott M.A."/>
            <person name="Spackman E."/>
            <person name="Goraichik I."/>
            <person name="Dimitrov K.M."/>
            <person name="Suarez D.L."/>
            <person name="Swayne D.E."/>
        </authorList>
    </citation>
    <scope>NUCLEOTIDE SEQUENCE [LARGE SCALE GENOMIC DNA]</scope>
    <source>
        <strain evidence="2 3">ATCC 9172</strain>
    </source>
</reference>
<evidence type="ECO:0000313" key="2">
    <source>
        <dbReference type="EMBL" id="SMX97918.1"/>
    </source>
</evidence>
<dbReference type="RefSeq" id="WP_145997979.1">
    <property type="nucleotide sequence ID" value="NZ_FXYY01000027.1"/>
</dbReference>
<dbReference type="Pfam" id="PF19866">
    <property type="entry name" value="DUF6339"/>
    <property type="match status" value="1"/>
</dbReference>
<evidence type="ECO:0000313" key="3">
    <source>
        <dbReference type="Proteomes" id="UP000234641"/>
    </source>
</evidence>
<feature type="region of interest" description="Disordered" evidence="1">
    <location>
        <begin position="256"/>
        <end position="290"/>
    </location>
</feature>